<dbReference type="EMBL" id="CP027753">
    <property type="protein sequence ID" value="AZE48010.1"/>
    <property type="molecule type" value="Genomic_DNA"/>
</dbReference>
<accession>A0A3G7TLX9</accession>
<proteinExistence type="predicted"/>
<name>A0A3G7TLX9_9PSED</name>
<dbReference type="Proteomes" id="UP000268048">
    <property type="component" value="Chromosome"/>
</dbReference>
<gene>
    <name evidence="1" type="ORF">C4K04_2336</name>
</gene>
<reference evidence="1 2" key="1">
    <citation type="submission" date="2018-03" db="EMBL/GenBank/DDBJ databases">
        <title>Diversity of phytobeneficial traits revealed by whole-genome analysis of worldwide-isolated phenazine-producing Pseudomonas spp.</title>
        <authorList>
            <person name="Biessy A."/>
            <person name="Novinscak A."/>
            <person name="Blom J."/>
            <person name="Leger G."/>
            <person name="Thomashow L.S."/>
            <person name="Cazorla F.M."/>
            <person name="Josic D."/>
            <person name="Filion M."/>
        </authorList>
    </citation>
    <scope>NUCLEOTIDE SEQUENCE [LARGE SCALE GENOMIC DNA]</scope>
    <source>
        <strain evidence="1 2">B25</strain>
    </source>
</reference>
<evidence type="ECO:0000313" key="1">
    <source>
        <dbReference type="EMBL" id="AZE48010.1"/>
    </source>
</evidence>
<sequence length="46" mass="5096">MKGIGCKDQLFNSELSSCQSELSGNRTRIFRAFGKPDNETAIESDN</sequence>
<dbReference type="AlphaFoldDB" id="A0A3G7TLX9"/>
<protein>
    <submittedName>
        <fullName evidence="1">Uncharacterized protein</fullName>
    </submittedName>
</protein>
<organism evidence="1 2">
    <name type="scientific">Pseudomonas chlororaphis</name>
    <dbReference type="NCBI Taxonomy" id="587753"/>
    <lineage>
        <taxon>Bacteria</taxon>
        <taxon>Pseudomonadati</taxon>
        <taxon>Pseudomonadota</taxon>
        <taxon>Gammaproteobacteria</taxon>
        <taxon>Pseudomonadales</taxon>
        <taxon>Pseudomonadaceae</taxon>
        <taxon>Pseudomonas</taxon>
    </lineage>
</organism>
<evidence type="ECO:0000313" key="2">
    <source>
        <dbReference type="Proteomes" id="UP000268048"/>
    </source>
</evidence>